<accession>A0A8X6UA54</accession>
<gene>
    <name evidence="2" type="primary">AVEN_166255_1</name>
    <name evidence="2" type="ORF">NPIL_66721</name>
</gene>
<reference evidence="2" key="1">
    <citation type="submission" date="2020-08" db="EMBL/GenBank/DDBJ databases">
        <title>Multicomponent nature underlies the extraordinary mechanical properties of spider dragline silk.</title>
        <authorList>
            <person name="Kono N."/>
            <person name="Nakamura H."/>
            <person name="Mori M."/>
            <person name="Yoshida Y."/>
            <person name="Ohtoshi R."/>
            <person name="Malay A.D."/>
            <person name="Moran D.A.P."/>
            <person name="Tomita M."/>
            <person name="Numata K."/>
            <person name="Arakawa K."/>
        </authorList>
    </citation>
    <scope>NUCLEOTIDE SEQUENCE</scope>
</reference>
<feature type="domain" description="Mutator-like transposase" evidence="1">
    <location>
        <begin position="2"/>
        <end position="97"/>
    </location>
</feature>
<protein>
    <submittedName>
        <fullName evidence="2">YqaJ domain-containing protein</fullName>
    </submittedName>
</protein>
<proteinExistence type="predicted"/>
<dbReference type="InterPro" id="IPR049012">
    <property type="entry name" value="Mutator_transp_dom"/>
</dbReference>
<name>A0A8X6UA54_NEPPI</name>
<keyword evidence="3" id="KW-1185">Reference proteome</keyword>
<sequence length="131" mass="15159">MVCSRAAIVSKIPGKHCCIKFWHGSSSNMEANIIQEGFQYSVLMYRVKYAKVIEDGDSNVYKTAADSKSYDEFQVKQLEYQNHLLMKFCLKLKDIIKYIKARPMIMQKCIGKKYSTFAKINIFCSCTLNEK</sequence>
<evidence type="ECO:0000259" key="1">
    <source>
        <dbReference type="Pfam" id="PF20700"/>
    </source>
</evidence>
<dbReference type="AlphaFoldDB" id="A0A8X6UA54"/>
<organism evidence="2 3">
    <name type="scientific">Nephila pilipes</name>
    <name type="common">Giant wood spider</name>
    <name type="synonym">Nephila maculata</name>
    <dbReference type="NCBI Taxonomy" id="299642"/>
    <lineage>
        <taxon>Eukaryota</taxon>
        <taxon>Metazoa</taxon>
        <taxon>Ecdysozoa</taxon>
        <taxon>Arthropoda</taxon>
        <taxon>Chelicerata</taxon>
        <taxon>Arachnida</taxon>
        <taxon>Araneae</taxon>
        <taxon>Araneomorphae</taxon>
        <taxon>Entelegynae</taxon>
        <taxon>Araneoidea</taxon>
        <taxon>Nephilidae</taxon>
        <taxon>Nephila</taxon>
    </lineage>
</organism>
<dbReference type="OrthoDB" id="6434265at2759"/>
<comment type="caution">
    <text evidence="2">The sequence shown here is derived from an EMBL/GenBank/DDBJ whole genome shotgun (WGS) entry which is preliminary data.</text>
</comment>
<dbReference type="Proteomes" id="UP000887013">
    <property type="component" value="Unassembled WGS sequence"/>
</dbReference>
<dbReference type="EMBL" id="BMAW01026324">
    <property type="protein sequence ID" value="GFT96717.1"/>
    <property type="molecule type" value="Genomic_DNA"/>
</dbReference>
<dbReference type="Pfam" id="PF20700">
    <property type="entry name" value="Mutator"/>
    <property type="match status" value="1"/>
</dbReference>
<evidence type="ECO:0000313" key="3">
    <source>
        <dbReference type="Proteomes" id="UP000887013"/>
    </source>
</evidence>
<evidence type="ECO:0000313" key="2">
    <source>
        <dbReference type="EMBL" id="GFT96717.1"/>
    </source>
</evidence>